<name>A0A2I0XAJ6_9ASPA</name>
<evidence type="ECO:0000313" key="6">
    <source>
        <dbReference type="EMBL" id="PKU84920.1"/>
    </source>
</evidence>
<dbReference type="STRING" id="906689.A0A2I0XAJ6"/>
<dbReference type="OrthoDB" id="727152at2759"/>
<sequence>MFHSWVDPSKKRRLVVVLCGNASGRERPVGGDGMRYPFPDLASSGFLEARTLRNPTIDQFQDVLSAECPDILYFQGQQLESEEEIGSLMWGTTDVTDTEFFVSLIIPPLPSIVYLEAPNSEQIAEALRVKGVPCVIYWNNSPTITTYAACHFRQALFSVLQCTSGHAWDAFQFAHASFRLYCSKNKCIMSASCLQVDRKFFPCFIGDAPKINVNQLEKSIYGGESSVTSLPNIKIHDEYVNVKFLVCGMPCILDACLLGSLEDGLSALLNTEIRGSKLHNKVSASSHLCRTATSHGDYKMRCDIITCSSAFISLLVSGSLQTCVDDQLVENLIKNELIDKRQLVHAQPCCEENKLSLSQPLSTDCIAAGASVFEVCMKIPCWALQILKHLASDFSCRSLVTLGIASIHGIAVASFEKEDAERLIFFFASEGKEYAKEDAFLSGLPISSSITSSKLSARPEILIDGNWKYCHSLYWNARKKQKQMTKGTHMQGLKVAAMRPIPRSRRQKNIYFDVAYAGNLANLEEQTAASRKRKNMSSASPRYGIFSRDRDQSKPREHSASSRKHNSSIRGCSISKPTSSMQISSTTKSASFVNEHSTSIHRLAYSIKRRSEAKSDLAKQRISSNPIPLKRHECNRCSIHDCSEEEFLKDLVHFLILRGHQRLVPPGGLSDFPGAVLNTKRLDLFCLYKEVVTRGGYYVGNGINWRGQVFSKMSNHSANNKMTGITYALKRHYETYLLEYELAHNDVTIDQCVLCHSGTTSGDWLSCGRCSKWVHLGCDKRSLAAFKDYSKTDGIEYICPHCG</sequence>
<dbReference type="InterPro" id="IPR019787">
    <property type="entry name" value="Znf_PHD-finger"/>
</dbReference>
<dbReference type="SMART" id="SM00249">
    <property type="entry name" value="PHD"/>
    <property type="match status" value="1"/>
</dbReference>
<keyword evidence="7" id="KW-1185">Reference proteome</keyword>
<dbReference type="SUPFAM" id="SSF46774">
    <property type="entry name" value="ARID-like"/>
    <property type="match status" value="1"/>
</dbReference>
<feature type="compositionally biased region" description="Polar residues" evidence="4">
    <location>
        <begin position="575"/>
        <end position="590"/>
    </location>
</feature>
<dbReference type="SMART" id="SM01014">
    <property type="entry name" value="ARID"/>
    <property type="match status" value="1"/>
</dbReference>
<dbReference type="InterPro" id="IPR001606">
    <property type="entry name" value="ARID_dom"/>
</dbReference>
<reference evidence="6 7" key="1">
    <citation type="journal article" date="2016" name="Sci. Rep.">
        <title>The Dendrobium catenatum Lindl. genome sequence provides insights into polysaccharide synthase, floral development and adaptive evolution.</title>
        <authorList>
            <person name="Zhang G.Q."/>
            <person name="Xu Q."/>
            <person name="Bian C."/>
            <person name="Tsai W.C."/>
            <person name="Yeh C.M."/>
            <person name="Liu K.W."/>
            <person name="Yoshida K."/>
            <person name="Zhang L.S."/>
            <person name="Chang S.B."/>
            <person name="Chen F."/>
            <person name="Shi Y."/>
            <person name="Su Y.Y."/>
            <person name="Zhang Y.Q."/>
            <person name="Chen L.J."/>
            <person name="Yin Y."/>
            <person name="Lin M."/>
            <person name="Huang H."/>
            <person name="Deng H."/>
            <person name="Wang Z.W."/>
            <person name="Zhu S.L."/>
            <person name="Zhao X."/>
            <person name="Deng C."/>
            <person name="Niu S.C."/>
            <person name="Huang J."/>
            <person name="Wang M."/>
            <person name="Liu G.H."/>
            <person name="Yang H.J."/>
            <person name="Xiao X.J."/>
            <person name="Hsiao Y.Y."/>
            <person name="Wu W.L."/>
            <person name="Chen Y.Y."/>
            <person name="Mitsuda N."/>
            <person name="Ohme-Takagi M."/>
            <person name="Luo Y.B."/>
            <person name="Van de Peer Y."/>
            <person name="Liu Z.J."/>
        </authorList>
    </citation>
    <scope>NUCLEOTIDE SEQUENCE [LARGE SCALE GENOMIC DNA]</scope>
    <source>
        <tissue evidence="6">The whole plant</tissue>
    </source>
</reference>
<evidence type="ECO:0000256" key="3">
    <source>
        <dbReference type="ARBA" id="ARBA00022833"/>
    </source>
</evidence>
<evidence type="ECO:0000256" key="4">
    <source>
        <dbReference type="SAM" id="MobiDB-lite"/>
    </source>
</evidence>
<dbReference type="InterPro" id="IPR019786">
    <property type="entry name" value="Zinc_finger_PHD-type_CS"/>
</dbReference>
<dbReference type="InterPro" id="IPR011011">
    <property type="entry name" value="Znf_FYVE_PHD"/>
</dbReference>
<evidence type="ECO:0000259" key="5">
    <source>
        <dbReference type="PROSITE" id="PS51011"/>
    </source>
</evidence>
<reference evidence="6 7" key="2">
    <citation type="journal article" date="2017" name="Nature">
        <title>The Apostasia genome and the evolution of orchids.</title>
        <authorList>
            <person name="Zhang G.Q."/>
            <person name="Liu K.W."/>
            <person name="Li Z."/>
            <person name="Lohaus R."/>
            <person name="Hsiao Y.Y."/>
            <person name="Niu S.C."/>
            <person name="Wang J.Y."/>
            <person name="Lin Y.C."/>
            <person name="Xu Q."/>
            <person name="Chen L.J."/>
            <person name="Yoshida K."/>
            <person name="Fujiwara S."/>
            <person name="Wang Z.W."/>
            <person name="Zhang Y.Q."/>
            <person name="Mitsuda N."/>
            <person name="Wang M."/>
            <person name="Liu G.H."/>
            <person name="Pecoraro L."/>
            <person name="Huang H.X."/>
            <person name="Xiao X.J."/>
            <person name="Lin M."/>
            <person name="Wu X.Y."/>
            <person name="Wu W.L."/>
            <person name="Chen Y.Y."/>
            <person name="Chang S.B."/>
            <person name="Sakamoto S."/>
            <person name="Ohme-Takagi M."/>
            <person name="Yagi M."/>
            <person name="Zeng S.J."/>
            <person name="Shen C.Y."/>
            <person name="Yeh C.M."/>
            <person name="Luo Y.B."/>
            <person name="Tsai W.C."/>
            <person name="Van de Peer Y."/>
            <person name="Liu Z.J."/>
        </authorList>
    </citation>
    <scope>NUCLEOTIDE SEQUENCE [LARGE SCALE GENOMIC DNA]</scope>
    <source>
        <tissue evidence="6">The whole plant</tissue>
    </source>
</reference>
<dbReference type="AlphaFoldDB" id="A0A2I0XAJ6"/>
<dbReference type="Proteomes" id="UP000233837">
    <property type="component" value="Unassembled WGS sequence"/>
</dbReference>
<dbReference type="Pfam" id="PF01388">
    <property type="entry name" value="ARID"/>
    <property type="match status" value="1"/>
</dbReference>
<dbReference type="InterPro" id="IPR036431">
    <property type="entry name" value="ARID_dom_sf"/>
</dbReference>
<dbReference type="PROSITE" id="PS51011">
    <property type="entry name" value="ARID"/>
    <property type="match status" value="1"/>
</dbReference>
<keyword evidence="1" id="KW-0479">Metal-binding</keyword>
<feature type="compositionally biased region" description="Basic and acidic residues" evidence="4">
    <location>
        <begin position="547"/>
        <end position="560"/>
    </location>
</feature>
<feature type="region of interest" description="Disordered" evidence="4">
    <location>
        <begin position="528"/>
        <end position="590"/>
    </location>
</feature>
<dbReference type="CDD" id="cd16100">
    <property type="entry name" value="ARID"/>
    <property type="match status" value="1"/>
</dbReference>
<dbReference type="GO" id="GO:0003677">
    <property type="term" value="F:DNA binding"/>
    <property type="evidence" value="ECO:0007669"/>
    <property type="project" value="InterPro"/>
</dbReference>
<dbReference type="InterPro" id="IPR013083">
    <property type="entry name" value="Znf_RING/FYVE/PHD"/>
</dbReference>
<dbReference type="InterPro" id="IPR001965">
    <property type="entry name" value="Znf_PHD"/>
</dbReference>
<dbReference type="Pfam" id="PF00628">
    <property type="entry name" value="PHD"/>
    <property type="match status" value="1"/>
</dbReference>
<keyword evidence="2" id="KW-0863">Zinc-finger</keyword>
<dbReference type="EMBL" id="KZ502020">
    <property type="protein sequence ID" value="PKU84920.1"/>
    <property type="molecule type" value="Genomic_DNA"/>
</dbReference>
<dbReference type="Gene3D" id="1.10.150.60">
    <property type="entry name" value="ARID DNA-binding domain"/>
    <property type="match status" value="1"/>
</dbReference>
<evidence type="ECO:0000256" key="1">
    <source>
        <dbReference type="ARBA" id="ARBA00022723"/>
    </source>
</evidence>
<dbReference type="GO" id="GO:0008270">
    <property type="term" value="F:zinc ion binding"/>
    <property type="evidence" value="ECO:0007669"/>
    <property type="project" value="UniProtKB-KW"/>
</dbReference>
<accession>A0A2I0XAJ6</accession>
<gene>
    <name evidence="6" type="primary">ARID4</name>
    <name evidence="6" type="ORF">MA16_Dca019557</name>
</gene>
<organism evidence="6 7">
    <name type="scientific">Dendrobium catenatum</name>
    <dbReference type="NCBI Taxonomy" id="906689"/>
    <lineage>
        <taxon>Eukaryota</taxon>
        <taxon>Viridiplantae</taxon>
        <taxon>Streptophyta</taxon>
        <taxon>Embryophyta</taxon>
        <taxon>Tracheophyta</taxon>
        <taxon>Spermatophyta</taxon>
        <taxon>Magnoliopsida</taxon>
        <taxon>Liliopsida</taxon>
        <taxon>Asparagales</taxon>
        <taxon>Orchidaceae</taxon>
        <taxon>Epidendroideae</taxon>
        <taxon>Malaxideae</taxon>
        <taxon>Dendrobiinae</taxon>
        <taxon>Dendrobium</taxon>
    </lineage>
</organism>
<dbReference type="PANTHER" id="PTHR46694">
    <property type="entry name" value="AT-RICH INTERACTIVE DOMAIN-CONTAINING PROTEIN 4"/>
    <property type="match status" value="1"/>
</dbReference>
<keyword evidence="3" id="KW-0862">Zinc</keyword>
<evidence type="ECO:0000256" key="2">
    <source>
        <dbReference type="ARBA" id="ARBA00022771"/>
    </source>
</evidence>
<dbReference type="Gene3D" id="3.30.40.10">
    <property type="entry name" value="Zinc/RING finger domain, C3HC4 (zinc finger)"/>
    <property type="match status" value="1"/>
</dbReference>
<evidence type="ECO:0000313" key="7">
    <source>
        <dbReference type="Proteomes" id="UP000233837"/>
    </source>
</evidence>
<proteinExistence type="predicted"/>
<feature type="domain" description="ARID" evidence="5">
    <location>
        <begin position="641"/>
        <end position="745"/>
    </location>
</feature>
<dbReference type="InterPro" id="IPR042293">
    <property type="entry name" value="ARID4"/>
</dbReference>
<protein>
    <submittedName>
        <fullName evidence="6">AT-rich interactive domain-containing protein 4</fullName>
    </submittedName>
</protein>
<dbReference type="PANTHER" id="PTHR46694:SF1">
    <property type="entry name" value="AT-RICH INTERACTIVE DOMAIN-CONTAINING PROTEIN 4"/>
    <property type="match status" value="1"/>
</dbReference>
<dbReference type="SUPFAM" id="SSF57903">
    <property type="entry name" value="FYVE/PHD zinc finger"/>
    <property type="match status" value="1"/>
</dbReference>
<dbReference type="PROSITE" id="PS01359">
    <property type="entry name" value="ZF_PHD_1"/>
    <property type="match status" value="1"/>
</dbReference>